<keyword evidence="1" id="KW-0472">Membrane</keyword>
<keyword evidence="1" id="KW-1133">Transmembrane helix</keyword>
<dbReference type="VEuPathDB" id="FungiDB:PPTG_18576"/>
<gene>
    <name evidence="2" type="ORF">L916_21410</name>
</gene>
<accession>W2HS12</accession>
<name>W2HS12_PHYNI</name>
<keyword evidence="1" id="KW-0812">Transmembrane</keyword>
<evidence type="ECO:0000256" key="1">
    <source>
        <dbReference type="SAM" id="Phobius"/>
    </source>
</evidence>
<dbReference type="Proteomes" id="UP000053864">
    <property type="component" value="Unassembled WGS sequence"/>
</dbReference>
<dbReference type="EMBL" id="KI676714">
    <property type="protein sequence ID" value="ETL24616.1"/>
    <property type="molecule type" value="Genomic_DNA"/>
</dbReference>
<sequence>MMCLCYEIKTMLRVALLYRLQFRRLHLYSGAKLYAWIGLTVQLTWASTLAVYLLQVQRGVVCLFLISSHWMKIWEPLRLFWSFFFNLSMIYGVRLRQWSLIKILRSGGYWRSVFRRRRYYYVNFTR</sequence>
<organism evidence="2">
    <name type="scientific">Phytophthora nicotianae</name>
    <name type="common">Potato buckeye rot agent</name>
    <name type="synonym">Phytophthora parasitica</name>
    <dbReference type="NCBI Taxonomy" id="4792"/>
    <lineage>
        <taxon>Eukaryota</taxon>
        <taxon>Sar</taxon>
        <taxon>Stramenopiles</taxon>
        <taxon>Oomycota</taxon>
        <taxon>Peronosporomycetes</taxon>
        <taxon>Peronosporales</taxon>
        <taxon>Peronosporaceae</taxon>
        <taxon>Phytophthora</taxon>
    </lineage>
</organism>
<reference evidence="2" key="1">
    <citation type="submission" date="2013-11" db="EMBL/GenBank/DDBJ databases">
        <title>The Genome Sequence of Phytophthora parasitica CJ05E6.</title>
        <authorList>
            <consortium name="The Broad Institute Genomics Platform"/>
            <person name="Russ C."/>
            <person name="Tyler B."/>
            <person name="Panabieres F."/>
            <person name="Shan W."/>
            <person name="Tripathy S."/>
            <person name="Grunwald N."/>
            <person name="Machado M."/>
            <person name="Johnson C.S."/>
            <person name="Arredondo F."/>
            <person name="Hong C."/>
            <person name="Coffey M."/>
            <person name="Young S.K."/>
            <person name="Zeng Q."/>
            <person name="Gargeya S."/>
            <person name="Fitzgerald M."/>
            <person name="Abouelleil A."/>
            <person name="Alvarado L."/>
            <person name="Chapman S.B."/>
            <person name="Gainer-Dewar J."/>
            <person name="Goldberg J."/>
            <person name="Griggs A."/>
            <person name="Gujja S."/>
            <person name="Hansen M."/>
            <person name="Howarth C."/>
            <person name="Imamovic A."/>
            <person name="Ireland A."/>
            <person name="Larimer J."/>
            <person name="McCowan C."/>
            <person name="Murphy C."/>
            <person name="Pearson M."/>
            <person name="Poon T.W."/>
            <person name="Priest M."/>
            <person name="Roberts A."/>
            <person name="Saif S."/>
            <person name="Shea T."/>
            <person name="Sykes S."/>
            <person name="Wortman J."/>
            <person name="Nusbaum C."/>
            <person name="Birren B."/>
        </authorList>
    </citation>
    <scope>NUCLEOTIDE SEQUENCE [LARGE SCALE GENOMIC DNA]</scope>
    <source>
        <strain evidence="2">CJ05E6</strain>
    </source>
</reference>
<feature type="transmembrane region" description="Helical" evidence="1">
    <location>
        <begin position="33"/>
        <end position="53"/>
    </location>
</feature>
<dbReference type="AlphaFoldDB" id="W2HS12"/>
<evidence type="ECO:0000313" key="2">
    <source>
        <dbReference type="EMBL" id="ETL24616.1"/>
    </source>
</evidence>
<protein>
    <submittedName>
        <fullName evidence="2">Uncharacterized protein</fullName>
    </submittedName>
</protein>
<feature type="transmembrane region" description="Helical" evidence="1">
    <location>
        <begin position="73"/>
        <end position="93"/>
    </location>
</feature>
<proteinExistence type="predicted"/>